<dbReference type="STRING" id="862515.HMPREF0658_1734"/>
<name>E0NU81_9BACT</name>
<evidence type="ECO:0000313" key="4">
    <source>
        <dbReference type="Proteomes" id="UP000004394"/>
    </source>
</evidence>
<dbReference type="HOGENOM" id="CLU_1650590_0_0_10"/>
<sequence length="160" mass="18049">MRNIVKLFAGLAVCSFSLAAHAASPDDTQMCVVSKDGNTKTFNLRDLKKIVFHESELSIVDRNDKENKAEYSKLRKLWFLLKPTDVSSVTTKRLFVSYRDEAIYVDGWTEENADVAIYDVGGSLCTTLKAWNGGKINVSHLPKGMYILKIKSYSMKFIVK</sequence>
<dbReference type="Pfam" id="PF18962">
    <property type="entry name" value="Por_Secre_tail"/>
    <property type="match status" value="1"/>
</dbReference>
<dbReference type="NCBIfam" id="TIGR04183">
    <property type="entry name" value="Por_Secre_tail"/>
    <property type="match status" value="1"/>
</dbReference>
<accession>E0NU81</accession>
<dbReference type="BioCyc" id="PMAR862515-HMP:GMOO-1759-MONOMER"/>
<gene>
    <name evidence="3" type="ORF">HMPREF0658_1734</name>
</gene>
<dbReference type="OrthoDB" id="1164780at2"/>
<proteinExistence type="predicted"/>
<feature type="domain" description="Secretion system C-terminal sorting" evidence="2">
    <location>
        <begin position="109"/>
        <end position="156"/>
    </location>
</feature>
<dbReference type="RefSeq" id="WP_006949966.1">
    <property type="nucleotide sequence ID" value="NZ_BAJI01000009.1"/>
</dbReference>
<feature type="signal peptide" evidence="1">
    <location>
        <begin position="1"/>
        <end position="22"/>
    </location>
</feature>
<organism evidence="3 4">
    <name type="scientific">Hoylesella marshii DSM 16973 = JCM 13450</name>
    <dbReference type="NCBI Taxonomy" id="862515"/>
    <lineage>
        <taxon>Bacteria</taxon>
        <taxon>Pseudomonadati</taxon>
        <taxon>Bacteroidota</taxon>
        <taxon>Bacteroidia</taxon>
        <taxon>Bacteroidales</taxon>
        <taxon>Prevotellaceae</taxon>
        <taxon>Hoylesella</taxon>
    </lineage>
</organism>
<keyword evidence="4" id="KW-1185">Reference proteome</keyword>
<evidence type="ECO:0000259" key="2">
    <source>
        <dbReference type="Pfam" id="PF18962"/>
    </source>
</evidence>
<dbReference type="AlphaFoldDB" id="E0NU81"/>
<reference evidence="3" key="1">
    <citation type="submission" date="2010-07" db="EMBL/GenBank/DDBJ databases">
        <authorList>
            <person name="Muzny D."/>
            <person name="Qin X."/>
            <person name="Deng J."/>
            <person name="Jiang H."/>
            <person name="Liu Y."/>
            <person name="Qu J."/>
            <person name="Song X.-Z."/>
            <person name="Zhang L."/>
            <person name="Thornton R."/>
            <person name="Coyle M."/>
            <person name="Francisco L."/>
            <person name="Jackson L."/>
            <person name="Javaid M."/>
            <person name="Korchina V."/>
            <person name="Kovar C."/>
            <person name="Mata R."/>
            <person name="Mathew T."/>
            <person name="Ngo R."/>
            <person name="Nguyen L."/>
            <person name="Nguyen N."/>
            <person name="Okwuonu G."/>
            <person name="Ongeri F."/>
            <person name="Pham C."/>
            <person name="Simmons D."/>
            <person name="Wilczek-Boney K."/>
            <person name="Hale W."/>
            <person name="Jakkamsetti A."/>
            <person name="Pham P."/>
            <person name="Ruth R."/>
            <person name="San Lucas F."/>
            <person name="Warren J."/>
            <person name="Zhang J."/>
            <person name="Zhao Z."/>
            <person name="Zhou C."/>
            <person name="Zhu D."/>
            <person name="Lee S."/>
            <person name="Bess C."/>
            <person name="Blankenburg K."/>
            <person name="Forbes L."/>
            <person name="Fu Q."/>
            <person name="Gubbala S."/>
            <person name="Hirani K."/>
            <person name="Jayaseelan J.C."/>
            <person name="Lara F."/>
            <person name="Munidasa M."/>
            <person name="Palculict T."/>
            <person name="Patil S."/>
            <person name="Pu L.-L."/>
            <person name="Saada N."/>
            <person name="Tang L."/>
            <person name="Weissenberger G."/>
            <person name="Zhu Y."/>
            <person name="Hemphill L."/>
            <person name="Shang Y."/>
            <person name="Youmans B."/>
            <person name="Ayvaz T."/>
            <person name="Ross M."/>
            <person name="Santibanez J."/>
            <person name="Aqrawi P."/>
            <person name="Gross S."/>
            <person name="Joshi V."/>
            <person name="Fowler G."/>
            <person name="Nazareth L."/>
            <person name="Reid J."/>
            <person name="Worley K."/>
            <person name="Petrosino J."/>
            <person name="Highlander S."/>
            <person name="Gibbs R."/>
        </authorList>
    </citation>
    <scope>NUCLEOTIDE SEQUENCE [LARGE SCALE GENOMIC DNA]</scope>
    <source>
        <strain evidence="3">DSM 16973</strain>
    </source>
</reference>
<dbReference type="EMBL" id="AEEI01000051">
    <property type="protein sequence ID" value="EFM01348.1"/>
    <property type="molecule type" value="Genomic_DNA"/>
</dbReference>
<keyword evidence="1" id="KW-0732">Signal</keyword>
<comment type="caution">
    <text evidence="3">The sequence shown here is derived from an EMBL/GenBank/DDBJ whole genome shotgun (WGS) entry which is preliminary data.</text>
</comment>
<dbReference type="Proteomes" id="UP000004394">
    <property type="component" value="Unassembled WGS sequence"/>
</dbReference>
<feature type="chain" id="PRO_5003138316" description="Secretion system C-terminal sorting domain-containing protein" evidence="1">
    <location>
        <begin position="23"/>
        <end position="160"/>
    </location>
</feature>
<evidence type="ECO:0000313" key="3">
    <source>
        <dbReference type="EMBL" id="EFM01348.1"/>
    </source>
</evidence>
<dbReference type="InterPro" id="IPR026444">
    <property type="entry name" value="Secre_tail"/>
</dbReference>
<evidence type="ECO:0000256" key="1">
    <source>
        <dbReference type="SAM" id="SignalP"/>
    </source>
</evidence>
<protein>
    <recommendedName>
        <fullName evidence="2">Secretion system C-terminal sorting domain-containing protein</fullName>
    </recommendedName>
</protein>